<organism evidence="1 2">
    <name type="scientific">Gracilibacillus pellucidus</name>
    <dbReference type="NCBI Taxonomy" id="3095368"/>
    <lineage>
        <taxon>Bacteria</taxon>
        <taxon>Bacillati</taxon>
        <taxon>Bacillota</taxon>
        <taxon>Bacilli</taxon>
        <taxon>Bacillales</taxon>
        <taxon>Bacillaceae</taxon>
        <taxon>Gracilibacillus</taxon>
    </lineage>
</organism>
<name>A0ACC6M8E6_9BACI</name>
<reference evidence="1" key="1">
    <citation type="submission" date="2023-11" db="EMBL/GenBank/DDBJ databases">
        <title>Gracilibacillus pellucida a moderately halophilic bacterium isolated from saline soil in Xinjiang province.</title>
        <authorList>
            <person name="Zhang Z."/>
            <person name="Tan F."/>
            <person name="Wang Y."/>
            <person name="Xia M."/>
        </authorList>
    </citation>
    <scope>NUCLEOTIDE SEQUENCE</scope>
    <source>
        <strain evidence="1">S3-1-1</strain>
    </source>
</reference>
<gene>
    <name evidence="1" type="ORF">SH601_14795</name>
</gene>
<evidence type="ECO:0000313" key="1">
    <source>
        <dbReference type="EMBL" id="MDX8047235.1"/>
    </source>
</evidence>
<proteinExistence type="predicted"/>
<evidence type="ECO:0000313" key="2">
    <source>
        <dbReference type="Proteomes" id="UP001277972"/>
    </source>
</evidence>
<accession>A0ACC6M8E6</accession>
<sequence length="201" mass="23395">MARGFTHHEKEVINEALLKQGKEHFIRYGFKKTNISELSKLAGIAQGTFYKFYDSKEALFFDILNKEEAKVKDLLLNENITRGEITRASFKKFLMKALDLIDNNPFIQMIFIGGEYDNIFKRLSPDQMQNHIDRDEKQFIPLVEMWQESGRLVQEEPDVIVGTLRAFFLLLLHKEDIGEEIHDQTMEFMATCLSNSLIIEG</sequence>
<keyword evidence="2" id="KW-1185">Reference proteome</keyword>
<comment type="caution">
    <text evidence="1">The sequence shown here is derived from an EMBL/GenBank/DDBJ whole genome shotgun (WGS) entry which is preliminary data.</text>
</comment>
<dbReference type="Proteomes" id="UP001277972">
    <property type="component" value="Unassembled WGS sequence"/>
</dbReference>
<dbReference type="EMBL" id="JAWZSR010000010">
    <property type="protein sequence ID" value="MDX8047235.1"/>
    <property type="molecule type" value="Genomic_DNA"/>
</dbReference>
<protein>
    <submittedName>
        <fullName evidence="1">TetR/AcrR family transcriptional regulator</fullName>
    </submittedName>
</protein>